<organism evidence="1 2">
    <name type="scientific">Daejeonella rubra</name>
    <dbReference type="NCBI Taxonomy" id="990371"/>
    <lineage>
        <taxon>Bacteria</taxon>
        <taxon>Pseudomonadati</taxon>
        <taxon>Bacteroidota</taxon>
        <taxon>Sphingobacteriia</taxon>
        <taxon>Sphingobacteriales</taxon>
        <taxon>Sphingobacteriaceae</taxon>
        <taxon>Daejeonella</taxon>
    </lineage>
</organism>
<dbReference type="STRING" id="990371.SAMN05421813_1128"/>
<dbReference type="EMBL" id="FNHH01000012">
    <property type="protein sequence ID" value="SDM42743.1"/>
    <property type="molecule type" value="Genomic_DNA"/>
</dbReference>
<gene>
    <name evidence="1" type="ORF">SAMN05421813_1128</name>
</gene>
<accession>A0A1G9T4U7</accession>
<evidence type="ECO:0008006" key="3">
    <source>
        <dbReference type="Google" id="ProtNLM"/>
    </source>
</evidence>
<evidence type="ECO:0000313" key="2">
    <source>
        <dbReference type="Proteomes" id="UP000199226"/>
    </source>
</evidence>
<evidence type="ECO:0000313" key="1">
    <source>
        <dbReference type="EMBL" id="SDM42743.1"/>
    </source>
</evidence>
<keyword evidence="2" id="KW-1185">Reference proteome</keyword>
<dbReference type="Proteomes" id="UP000199226">
    <property type="component" value="Unassembled WGS sequence"/>
</dbReference>
<protein>
    <recommendedName>
        <fullName evidence="3">ABC transporter ATPase</fullName>
    </recommendedName>
</protein>
<dbReference type="RefSeq" id="WP_090704394.1">
    <property type="nucleotide sequence ID" value="NZ_FNHH01000012.1"/>
</dbReference>
<dbReference type="OrthoDB" id="978691at2"/>
<reference evidence="2" key="1">
    <citation type="submission" date="2016-10" db="EMBL/GenBank/DDBJ databases">
        <authorList>
            <person name="Varghese N."/>
            <person name="Submissions S."/>
        </authorList>
    </citation>
    <scope>NUCLEOTIDE SEQUENCE [LARGE SCALE GENOMIC DNA]</scope>
    <source>
        <strain evidence="2">DSM 24536</strain>
    </source>
</reference>
<name>A0A1G9T4U7_9SPHI</name>
<dbReference type="AlphaFoldDB" id="A0A1G9T4U7"/>
<proteinExistence type="predicted"/>
<sequence length="157" mass="18355">MNISENSRVWIYQANRILTQEEEITILQMLNNFTAEWLAHGHALAAIGEVLHHQFIILSVDEQVAGATGCSIDKSVNLMKEIEQKFNLNLFDRFRIAYRQNEEVINCSREEFEDMIKSGRVNENTLVFNNLINNRNELQTFWEIPLKDSWHAQVFSI</sequence>